<feature type="region of interest" description="Disordered" evidence="1">
    <location>
        <begin position="64"/>
        <end position="96"/>
    </location>
</feature>
<organism evidence="2 3">
    <name type="scientific">Pleurodeles waltl</name>
    <name type="common">Iberian ribbed newt</name>
    <dbReference type="NCBI Taxonomy" id="8319"/>
    <lineage>
        <taxon>Eukaryota</taxon>
        <taxon>Metazoa</taxon>
        <taxon>Chordata</taxon>
        <taxon>Craniata</taxon>
        <taxon>Vertebrata</taxon>
        <taxon>Euteleostomi</taxon>
        <taxon>Amphibia</taxon>
        <taxon>Batrachia</taxon>
        <taxon>Caudata</taxon>
        <taxon>Salamandroidea</taxon>
        <taxon>Salamandridae</taxon>
        <taxon>Pleurodelinae</taxon>
        <taxon>Pleurodeles</taxon>
    </lineage>
</organism>
<dbReference type="EMBL" id="JANPWB010000003">
    <property type="protein sequence ID" value="KAJ1197203.1"/>
    <property type="molecule type" value="Genomic_DNA"/>
</dbReference>
<keyword evidence="3" id="KW-1185">Reference proteome</keyword>
<evidence type="ECO:0000256" key="1">
    <source>
        <dbReference type="SAM" id="MobiDB-lite"/>
    </source>
</evidence>
<proteinExistence type="predicted"/>
<gene>
    <name evidence="2" type="ORF">NDU88_001065</name>
</gene>
<protein>
    <submittedName>
        <fullName evidence="2">Uncharacterized protein</fullName>
    </submittedName>
</protein>
<evidence type="ECO:0000313" key="3">
    <source>
        <dbReference type="Proteomes" id="UP001066276"/>
    </source>
</evidence>
<evidence type="ECO:0000313" key="2">
    <source>
        <dbReference type="EMBL" id="KAJ1197203.1"/>
    </source>
</evidence>
<dbReference type="Proteomes" id="UP001066276">
    <property type="component" value="Chromosome 2_1"/>
</dbReference>
<reference evidence="2" key="1">
    <citation type="journal article" date="2022" name="bioRxiv">
        <title>Sequencing and chromosome-scale assembly of the giantPleurodeles waltlgenome.</title>
        <authorList>
            <person name="Brown T."/>
            <person name="Elewa A."/>
            <person name="Iarovenko S."/>
            <person name="Subramanian E."/>
            <person name="Araus A.J."/>
            <person name="Petzold A."/>
            <person name="Susuki M."/>
            <person name="Suzuki K.-i.T."/>
            <person name="Hayashi T."/>
            <person name="Toyoda A."/>
            <person name="Oliveira C."/>
            <person name="Osipova E."/>
            <person name="Leigh N.D."/>
            <person name="Simon A."/>
            <person name="Yun M.H."/>
        </authorList>
    </citation>
    <scope>NUCLEOTIDE SEQUENCE</scope>
    <source>
        <strain evidence="2">20211129_DDA</strain>
        <tissue evidence="2">Liver</tissue>
    </source>
</reference>
<dbReference type="AlphaFoldDB" id="A0AAV7V7F9"/>
<sequence>MVSLNNNMCGIKDDIKQLITTVEEGKKANADIFNELTTVIKELCTVMQQDHVTHRSQKLGIEELIEEQDAPNRKDTPPGLENTNGRRQGEYDCGAEDTRIFEEVDRRSDLR</sequence>
<comment type="caution">
    <text evidence="2">The sequence shown here is derived from an EMBL/GenBank/DDBJ whole genome shotgun (WGS) entry which is preliminary data.</text>
</comment>
<name>A0AAV7V7F9_PLEWA</name>
<accession>A0AAV7V7F9</accession>